<feature type="domain" description="Schlafen AlbA-2" evidence="1">
    <location>
        <begin position="17"/>
        <end position="117"/>
    </location>
</feature>
<dbReference type="Proteomes" id="UP000183805">
    <property type="component" value="Unassembled WGS sequence"/>
</dbReference>
<keyword evidence="3" id="KW-1185">Reference proteome</keyword>
<evidence type="ECO:0000313" key="2">
    <source>
        <dbReference type="EMBL" id="SFT39875.1"/>
    </source>
</evidence>
<dbReference type="GO" id="GO:0003677">
    <property type="term" value="F:DNA binding"/>
    <property type="evidence" value="ECO:0007669"/>
    <property type="project" value="UniProtKB-KW"/>
</dbReference>
<accession>A0ABY1GBE3</accession>
<name>A0ABY1GBE3_9GAMM</name>
<organism evidence="2 3">
    <name type="scientific">Pseudoalteromonas lipolytica</name>
    <dbReference type="NCBI Taxonomy" id="570156"/>
    <lineage>
        <taxon>Bacteria</taxon>
        <taxon>Pseudomonadati</taxon>
        <taxon>Pseudomonadota</taxon>
        <taxon>Gammaproteobacteria</taxon>
        <taxon>Alteromonadales</taxon>
        <taxon>Pseudoalteromonadaceae</taxon>
        <taxon>Pseudoalteromonas</taxon>
    </lineage>
</organism>
<proteinExistence type="predicted"/>
<protein>
    <submittedName>
        <fullName evidence="2">DNA-binding domain-containing protein</fullName>
    </submittedName>
</protein>
<gene>
    <name evidence="2" type="ORF">SAMN04487854_102159</name>
</gene>
<comment type="caution">
    <text evidence="2">The sequence shown here is derived from an EMBL/GenBank/DDBJ whole genome shotgun (WGS) entry which is preliminary data.</text>
</comment>
<evidence type="ECO:0000313" key="3">
    <source>
        <dbReference type="Proteomes" id="UP000183805"/>
    </source>
</evidence>
<evidence type="ECO:0000259" key="1">
    <source>
        <dbReference type="Pfam" id="PF04326"/>
    </source>
</evidence>
<dbReference type="RefSeq" id="WP_065979285.1">
    <property type="nucleotide sequence ID" value="NZ_FPAZ01000002.1"/>
</dbReference>
<reference evidence="2 3" key="1">
    <citation type="submission" date="2016-10" db="EMBL/GenBank/DDBJ databases">
        <authorList>
            <person name="Varghese N."/>
            <person name="Submissions S."/>
        </authorList>
    </citation>
    <scope>NUCLEOTIDE SEQUENCE [LARGE SCALE GENOMIC DNA]</scope>
    <source>
        <strain evidence="2 3">CGMCC 1.8499</strain>
    </source>
</reference>
<dbReference type="EMBL" id="FPAZ01000002">
    <property type="protein sequence ID" value="SFT39875.1"/>
    <property type="molecule type" value="Genomic_DNA"/>
</dbReference>
<dbReference type="Gene3D" id="3.30.950.30">
    <property type="entry name" value="Schlafen, AAA domain"/>
    <property type="match status" value="1"/>
</dbReference>
<keyword evidence="2" id="KW-0238">DNA-binding</keyword>
<dbReference type="Pfam" id="PF04326">
    <property type="entry name" value="SLFN_AlbA_2"/>
    <property type="match status" value="1"/>
</dbReference>
<sequence length="122" mass="13360">MAKFEIKTLDDISLLRESSELECKQASGKDGKGAIPKDMWETYSAFANTDGGTIILGLREKKGQFSLVGIEDIGQVKADLFNTANSQKVSTNLLTNNSVQEVVIDGKSLLVIYVFHGCCYHL</sequence>
<dbReference type="InterPro" id="IPR038461">
    <property type="entry name" value="Schlafen_AlbA_2_dom_sf"/>
</dbReference>
<dbReference type="InterPro" id="IPR007421">
    <property type="entry name" value="Schlafen_AlbA_2_dom"/>
</dbReference>